<feature type="compositionally biased region" description="Acidic residues" evidence="1">
    <location>
        <begin position="222"/>
        <end position="235"/>
    </location>
</feature>
<feature type="region of interest" description="Disordered" evidence="1">
    <location>
        <begin position="1"/>
        <end position="22"/>
    </location>
</feature>
<dbReference type="EMBL" id="PPTA01000002">
    <property type="protein sequence ID" value="TFB06391.1"/>
    <property type="molecule type" value="Genomic_DNA"/>
</dbReference>
<evidence type="ECO:0000256" key="1">
    <source>
        <dbReference type="SAM" id="MobiDB-lite"/>
    </source>
</evidence>
<gene>
    <name evidence="3" type="ORF">CCMA1212_002109</name>
</gene>
<dbReference type="Proteomes" id="UP001642720">
    <property type="component" value="Unassembled WGS sequence"/>
</dbReference>
<dbReference type="CDD" id="cd17017">
    <property type="entry name" value="ING_Yng1p"/>
    <property type="match status" value="1"/>
</dbReference>
<feature type="compositionally biased region" description="Low complexity" evidence="1">
    <location>
        <begin position="476"/>
        <end position="505"/>
    </location>
</feature>
<dbReference type="Gene3D" id="6.10.140.1740">
    <property type="match status" value="1"/>
</dbReference>
<proteinExistence type="predicted"/>
<dbReference type="InterPro" id="IPR013083">
    <property type="entry name" value="Znf_RING/FYVE/PHD"/>
</dbReference>
<evidence type="ECO:0000259" key="2">
    <source>
        <dbReference type="SMART" id="SM01408"/>
    </source>
</evidence>
<feature type="compositionally biased region" description="Polar residues" evidence="1">
    <location>
        <begin position="566"/>
        <end position="590"/>
    </location>
</feature>
<reference evidence="3 4" key="1">
    <citation type="submission" date="2018-01" db="EMBL/GenBank/DDBJ databases">
        <title>Genome characterization of the sugarcane-associated fungus Trichoderma ghanense CCMA-1212 and their application in lignocelulose bioconversion.</title>
        <authorList>
            <person name="Steindorff A.S."/>
            <person name="Mendes T.D."/>
            <person name="Vilela E.S.D."/>
            <person name="Rodrigues D.S."/>
            <person name="Formighieri E.F."/>
            <person name="Melo I.S."/>
            <person name="Favaro L.C.L."/>
        </authorList>
    </citation>
    <scope>NUCLEOTIDE SEQUENCE [LARGE SCALE GENOMIC DNA]</scope>
    <source>
        <strain evidence="3 4">CCMA-1212</strain>
    </source>
</reference>
<comment type="caution">
    <text evidence="3">The sequence shown here is derived from an EMBL/GenBank/DDBJ whole genome shotgun (WGS) entry which is preliminary data.</text>
</comment>
<feature type="compositionally biased region" description="Polar residues" evidence="1">
    <location>
        <begin position="437"/>
        <end position="448"/>
    </location>
</feature>
<dbReference type="SMART" id="SM01408">
    <property type="entry name" value="ING"/>
    <property type="match status" value="1"/>
</dbReference>
<feature type="region of interest" description="Disordered" evidence="1">
    <location>
        <begin position="167"/>
        <end position="205"/>
    </location>
</feature>
<organism evidence="3 4">
    <name type="scientific">Trichoderma ghanense</name>
    <dbReference type="NCBI Taxonomy" id="65468"/>
    <lineage>
        <taxon>Eukaryota</taxon>
        <taxon>Fungi</taxon>
        <taxon>Dikarya</taxon>
        <taxon>Ascomycota</taxon>
        <taxon>Pezizomycotina</taxon>
        <taxon>Sordariomycetes</taxon>
        <taxon>Hypocreomycetidae</taxon>
        <taxon>Hypocreales</taxon>
        <taxon>Hypocreaceae</taxon>
        <taxon>Trichoderma</taxon>
    </lineage>
</organism>
<accession>A0ABY2HE13</accession>
<feature type="compositionally biased region" description="Low complexity" evidence="1">
    <location>
        <begin position="258"/>
        <end position="271"/>
    </location>
</feature>
<feature type="compositionally biased region" description="Polar residues" evidence="1">
    <location>
        <begin position="656"/>
        <end position="668"/>
    </location>
</feature>
<name>A0ABY2HE13_9HYPO</name>
<feature type="compositionally biased region" description="Polar residues" evidence="1">
    <location>
        <begin position="529"/>
        <end position="546"/>
    </location>
</feature>
<sequence length="904" mass="96740">MAASTESAIAPDAMDHEEVVSPKTKTATFELAEGPSMGPMSSVLTARADPDAQTTVTDFLDFTEYLPADMMRSLTLVGKLDQRYADASHKVDDLTTLWGQLPALPARERPSPVQLRAEISENLKQALDARIFAHAEAVRMADNVNRHYNKATALLSKLQAMMDNYPTEEQAPAEPRSPQMTRAKLTVRATGEDGQKVRRSRVPRITVPGEVLAPYEIEYDTFSDDSDISSDEESEPPATTTNRRMPVAAPRIKLVSNKSQKSSGRSSRGQYATPALSAAAAANAAALLNPPPENAVIGSPDAPWLQLTQYELAKLRKRMKKNATWTPSETMIARELKALCRGPDAYREAKRKAEEEGRVFEATVPTAIVDNESGTKQLPAGAISVDSLAATEVPTSNRGMKLNEAKKLKREQLAKLAAEEAEESARKMQQAAKLFLGSSTTSSMTPENAKSPGPQPKPRTNSRSKRKRDGEEEGNGDVAAAAAAAAATAAAAPEGGEAALLSSRPTTKRTKTSETPVPPPVPGLIVQGGSVSSDNSAPPAATSSGVPQSETPVPIPIPPQSSVTTRSATSPVPGSTLAITTSAGNGTVTVSAGAPVKTPHETPVPLPKTEPRMSTTPIPPPTTIRELPGREASKRETRGEAAKRSQQQQQQQQQQSASTSPQLPQGQSGAPEASVKQSTSRGGTPRSTPVPDSLPSRRPGSRGKAASQEPQPSLAVDRSRRASTARNTPVPELIKQPGKRTKRPAPGVVTTTNSGGNSAVGKRKAAPKRKPRATKRDKGQVTEEMVEVDDEGNPIDPDEPRYCLCNRVSFGTMIQCDNVDVSPRHNLPSTHLLRATKAAEVSSERSERTMALTTQQNCKQEWFHLECVGLSDIPARTTKWYCPDCRKLLNIGEKGEISARGVKK</sequence>
<protein>
    <recommendedName>
        <fullName evidence="2">Inhibitor of growth protein N-terminal histone-binding domain-containing protein</fullName>
    </recommendedName>
</protein>
<evidence type="ECO:0000313" key="3">
    <source>
        <dbReference type="EMBL" id="TFB06391.1"/>
    </source>
</evidence>
<evidence type="ECO:0000313" key="4">
    <source>
        <dbReference type="Proteomes" id="UP001642720"/>
    </source>
</evidence>
<dbReference type="InterPro" id="IPR024610">
    <property type="entry name" value="ING_N_histone-binding"/>
</dbReference>
<feature type="domain" description="Inhibitor of growth protein N-terminal histone-binding" evidence="2">
    <location>
        <begin position="55"/>
        <end position="158"/>
    </location>
</feature>
<feature type="compositionally biased region" description="Low complexity" evidence="1">
    <location>
        <begin position="646"/>
        <end position="655"/>
    </location>
</feature>
<dbReference type="CDD" id="cd15505">
    <property type="entry name" value="PHD_ING"/>
    <property type="match status" value="1"/>
</dbReference>
<feature type="compositionally biased region" description="Basic and acidic residues" evidence="1">
    <location>
        <begin position="627"/>
        <end position="643"/>
    </location>
</feature>
<feature type="region of interest" description="Disordered" evidence="1">
    <location>
        <begin position="222"/>
        <end position="271"/>
    </location>
</feature>
<keyword evidence="4" id="KW-1185">Reference proteome</keyword>
<dbReference type="InterPro" id="IPR028651">
    <property type="entry name" value="ING_fam"/>
</dbReference>
<dbReference type="PANTHER" id="PTHR10333">
    <property type="entry name" value="INHIBITOR OF GROWTH PROTEIN"/>
    <property type="match status" value="1"/>
</dbReference>
<dbReference type="GeneID" id="300573960"/>
<feature type="compositionally biased region" description="Basic residues" evidence="1">
    <location>
        <begin position="761"/>
        <end position="773"/>
    </location>
</feature>
<dbReference type="SUPFAM" id="SSF57903">
    <property type="entry name" value="FYVE/PHD zinc finger"/>
    <property type="match status" value="2"/>
</dbReference>
<dbReference type="RefSeq" id="XP_073562592.1">
    <property type="nucleotide sequence ID" value="XM_073699510.1"/>
</dbReference>
<dbReference type="PANTHER" id="PTHR10333:SF94">
    <property type="entry name" value="FINGER DOMAIN PROTEIN, PUTATIVE (AFU_ORTHOLOGUE AFUA_3G11940)-RELATED"/>
    <property type="match status" value="1"/>
</dbReference>
<feature type="region of interest" description="Disordered" evidence="1">
    <location>
        <begin position="437"/>
        <end position="793"/>
    </location>
</feature>
<dbReference type="Gene3D" id="3.30.40.10">
    <property type="entry name" value="Zinc/RING finger domain, C3HC4 (zinc finger)"/>
    <property type="match status" value="2"/>
</dbReference>
<dbReference type="InterPro" id="IPR011011">
    <property type="entry name" value="Znf_FYVE_PHD"/>
</dbReference>
<feature type="compositionally biased region" description="Acidic residues" evidence="1">
    <location>
        <begin position="784"/>
        <end position="793"/>
    </location>
</feature>
<feature type="compositionally biased region" description="Polar residues" evidence="1">
    <location>
        <begin position="675"/>
        <end position="687"/>
    </location>
</feature>